<dbReference type="AlphaFoldDB" id="A0A084BA31"/>
<protein>
    <recommendedName>
        <fullName evidence="17">Integrase catalytic domain-containing protein</fullName>
    </recommendedName>
</protein>
<dbReference type="GO" id="GO:0004519">
    <property type="term" value="F:endonuclease activity"/>
    <property type="evidence" value="ECO:0007669"/>
    <property type="project" value="UniProtKB-KW"/>
</dbReference>
<gene>
    <name evidence="18" type="ORF">S7711_10259</name>
</gene>
<keyword evidence="5" id="KW-0255">Endonuclease</keyword>
<keyword evidence="2" id="KW-0548">Nucleotidyltransferase</keyword>
<feature type="region of interest" description="Disordered" evidence="16">
    <location>
        <begin position="295"/>
        <end position="330"/>
    </location>
</feature>
<dbReference type="Pfam" id="PF25597">
    <property type="entry name" value="SH3_retrovirus"/>
    <property type="match status" value="1"/>
</dbReference>
<dbReference type="PANTHER" id="PTHR42648">
    <property type="entry name" value="TRANSPOSASE, PUTATIVE-RELATED"/>
    <property type="match status" value="1"/>
</dbReference>
<evidence type="ECO:0000259" key="17">
    <source>
        <dbReference type="PROSITE" id="PS50994"/>
    </source>
</evidence>
<evidence type="ECO:0000256" key="4">
    <source>
        <dbReference type="ARBA" id="ARBA00022723"/>
    </source>
</evidence>
<evidence type="ECO:0000256" key="7">
    <source>
        <dbReference type="ARBA" id="ARBA00022842"/>
    </source>
</evidence>
<keyword evidence="8" id="KW-0694">RNA-binding</keyword>
<dbReference type="GO" id="GO:0003887">
    <property type="term" value="F:DNA-directed DNA polymerase activity"/>
    <property type="evidence" value="ECO:0007669"/>
    <property type="project" value="UniProtKB-KW"/>
</dbReference>
<keyword evidence="6" id="KW-0378">Hydrolase</keyword>
<evidence type="ECO:0000256" key="11">
    <source>
        <dbReference type="ARBA" id="ARBA00022932"/>
    </source>
</evidence>
<proteinExistence type="predicted"/>
<evidence type="ECO:0000256" key="10">
    <source>
        <dbReference type="ARBA" id="ARBA00022918"/>
    </source>
</evidence>
<evidence type="ECO:0000256" key="16">
    <source>
        <dbReference type="SAM" id="MobiDB-lite"/>
    </source>
</evidence>
<dbReference type="SUPFAM" id="SSF53098">
    <property type="entry name" value="Ribonuclease H-like"/>
    <property type="match status" value="1"/>
</dbReference>
<evidence type="ECO:0000313" key="18">
    <source>
        <dbReference type="EMBL" id="KEY74410.1"/>
    </source>
</evidence>
<dbReference type="GO" id="GO:0006310">
    <property type="term" value="P:DNA recombination"/>
    <property type="evidence" value="ECO:0007669"/>
    <property type="project" value="UniProtKB-KW"/>
</dbReference>
<dbReference type="Gene3D" id="3.30.420.10">
    <property type="entry name" value="Ribonuclease H-like superfamily/Ribonuclease H"/>
    <property type="match status" value="1"/>
</dbReference>
<dbReference type="Proteomes" id="UP000028045">
    <property type="component" value="Unassembled WGS sequence"/>
</dbReference>
<comment type="catalytic activity">
    <reaction evidence="15">
        <text>DNA(n) + a 2'-deoxyribonucleoside 5'-triphosphate = DNA(n+1) + diphosphate</text>
        <dbReference type="Rhea" id="RHEA:22508"/>
        <dbReference type="Rhea" id="RHEA-COMP:17339"/>
        <dbReference type="Rhea" id="RHEA-COMP:17340"/>
        <dbReference type="ChEBI" id="CHEBI:33019"/>
        <dbReference type="ChEBI" id="CHEBI:61560"/>
        <dbReference type="ChEBI" id="CHEBI:173112"/>
        <dbReference type="EC" id="2.7.7.7"/>
    </reaction>
</comment>
<keyword evidence="4" id="KW-0479">Metal-binding</keyword>
<dbReference type="GO" id="GO:0003964">
    <property type="term" value="F:RNA-directed DNA polymerase activity"/>
    <property type="evidence" value="ECO:0007669"/>
    <property type="project" value="UniProtKB-KW"/>
</dbReference>
<keyword evidence="9" id="KW-0229">DNA integration</keyword>
<sequence>MDFFEFNEGPNGEKRTMLLTDRYTGFIYCYFLPDHGANTIIQCLKDFFAYIKHQYGYSPKSITVDNEIESVRPATGDWIREQQCRLEPTAPYTSAQNGMAERSGGVIATKARAMRAGAKLPAYLWKDIVDAAVYLYNRTPKWIYNWKSPYERLHAHQAIVNHAVEGDNRPKQQHLRAYGCKVYAMTTASKKGSNRKQKLHPRSWIGYLVGYRSTNIYKVWNPLTGKVYNTRDVMFNEDEFFNGKLDALYDDLLNISSLELTKALQNAQARTETESPMRDNSNETRDLLLDNLNEAENNGDRGEASYTERNPDTQQGSGADTSGITTQEANEGLITMRAVVVND</sequence>
<feature type="compositionally biased region" description="Polar residues" evidence="16">
    <location>
        <begin position="312"/>
        <end position="329"/>
    </location>
</feature>
<keyword evidence="12" id="KW-0238">DNA-binding</keyword>
<dbReference type="InterPro" id="IPR001584">
    <property type="entry name" value="Integrase_cat-core"/>
</dbReference>
<keyword evidence="10" id="KW-0695">RNA-directed DNA polymerase</keyword>
<evidence type="ECO:0000256" key="14">
    <source>
        <dbReference type="ARBA" id="ARBA00048173"/>
    </source>
</evidence>
<dbReference type="OrthoDB" id="5017987at2759"/>
<dbReference type="Pfam" id="PF00665">
    <property type="entry name" value="rve"/>
    <property type="match status" value="1"/>
</dbReference>
<evidence type="ECO:0000256" key="5">
    <source>
        <dbReference type="ARBA" id="ARBA00022759"/>
    </source>
</evidence>
<keyword evidence="13" id="KW-0233">DNA recombination</keyword>
<dbReference type="InterPro" id="IPR036397">
    <property type="entry name" value="RNaseH_sf"/>
</dbReference>
<dbReference type="GO" id="GO:0003677">
    <property type="term" value="F:DNA binding"/>
    <property type="evidence" value="ECO:0007669"/>
    <property type="project" value="UniProtKB-KW"/>
</dbReference>
<organism evidence="18 19">
    <name type="scientific">Stachybotrys chartarum (strain CBS 109288 / IBT 7711)</name>
    <name type="common">Toxic black mold</name>
    <name type="synonym">Stilbospora chartarum</name>
    <dbReference type="NCBI Taxonomy" id="1280523"/>
    <lineage>
        <taxon>Eukaryota</taxon>
        <taxon>Fungi</taxon>
        <taxon>Dikarya</taxon>
        <taxon>Ascomycota</taxon>
        <taxon>Pezizomycotina</taxon>
        <taxon>Sordariomycetes</taxon>
        <taxon>Hypocreomycetidae</taxon>
        <taxon>Hypocreales</taxon>
        <taxon>Stachybotryaceae</taxon>
        <taxon>Stachybotrys</taxon>
    </lineage>
</organism>
<dbReference type="GO" id="GO:0032196">
    <property type="term" value="P:transposition"/>
    <property type="evidence" value="ECO:0007669"/>
    <property type="project" value="UniProtKB-KW"/>
</dbReference>
<dbReference type="HOGENOM" id="CLU_809348_0_0_1"/>
<dbReference type="PANTHER" id="PTHR42648:SF11">
    <property type="entry name" value="TRANSPOSON TY4-P GAG-POL POLYPROTEIN"/>
    <property type="match status" value="1"/>
</dbReference>
<evidence type="ECO:0000256" key="1">
    <source>
        <dbReference type="ARBA" id="ARBA00022578"/>
    </source>
</evidence>
<evidence type="ECO:0000313" key="19">
    <source>
        <dbReference type="Proteomes" id="UP000028045"/>
    </source>
</evidence>
<keyword evidence="3" id="KW-0540">Nuclease</keyword>
<accession>A0A084BA31</accession>
<comment type="catalytic activity">
    <reaction evidence="14">
        <text>DNA(n) + a 2'-deoxyribonucleoside 5'-triphosphate = DNA(n+1) + diphosphate</text>
        <dbReference type="Rhea" id="RHEA:22508"/>
        <dbReference type="Rhea" id="RHEA-COMP:17339"/>
        <dbReference type="Rhea" id="RHEA-COMP:17340"/>
        <dbReference type="ChEBI" id="CHEBI:33019"/>
        <dbReference type="ChEBI" id="CHEBI:61560"/>
        <dbReference type="ChEBI" id="CHEBI:173112"/>
        <dbReference type="EC" id="2.7.7.49"/>
    </reaction>
</comment>
<keyword evidence="11" id="KW-0239">DNA-directed DNA polymerase</keyword>
<evidence type="ECO:0000256" key="6">
    <source>
        <dbReference type="ARBA" id="ARBA00022801"/>
    </source>
</evidence>
<dbReference type="GO" id="GO:0003723">
    <property type="term" value="F:RNA binding"/>
    <property type="evidence" value="ECO:0007669"/>
    <property type="project" value="UniProtKB-KW"/>
</dbReference>
<dbReference type="GO" id="GO:0005634">
    <property type="term" value="C:nucleus"/>
    <property type="evidence" value="ECO:0007669"/>
    <property type="project" value="UniProtKB-ARBA"/>
</dbReference>
<keyword evidence="1" id="KW-0815">Transposition</keyword>
<dbReference type="GO" id="GO:0046872">
    <property type="term" value="F:metal ion binding"/>
    <property type="evidence" value="ECO:0007669"/>
    <property type="project" value="UniProtKB-KW"/>
</dbReference>
<dbReference type="GO" id="GO:0016787">
    <property type="term" value="F:hydrolase activity"/>
    <property type="evidence" value="ECO:0007669"/>
    <property type="project" value="UniProtKB-KW"/>
</dbReference>
<evidence type="ECO:0000256" key="12">
    <source>
        <dbReference type="ARBA" id="ARBA00023125"/>
    </source>
</evidence>
<keyword evidence="7" id="KW-0460">Magnesium</keyword>
<dbReference type="InterPro" id="IPR012337">
    <property type="entry name" value="RNaseH-like_sf"/>
</dbReference>
<evidence type="ECO:0000256" key="8">
    <source>
        <dbReference type="ARBA" id="ARBA00022884"/>
    </source>
</evidence>
<evidence type="ECO:0000256" key="9">
    <source>
        <dbReference type="ARBA" id="ARBA00022908"/>
    </source>
</evidence>
<keyword evidence="11" id="KW-0808">Transferase</keyword>
<dbReference type="GO" id="GO:0015074">
    <property type="term" value="P:DNA integration"/>
    <property type="evidence" value="ECO:0007669"/>
    <property type="project" value="UniProtKB-KW"/>
</dbReference>
<dbReference type="InterPro" id="IPR057670">
    <property type="entry name" value="SH3_retrovirus"/>
</dbReference>
<dbReference type="EMBL" id="KL647576">
    <property type="protein sequence ID" value="KEY74410.1"/>
    <property type="molecule type" value="Genomic_DNA"/>
</dbReference>
<dbReference type="PROSITE" id="PS50994">
    <property type="entry name" value="INTEGRASE"/>
    <property type="match status" value="1"/>
</dbReference>
<keyword evidence="19" id="KW-1185">Reference proteome</keyword>
<evidence type="ECO:0000256" key="2">
    <source>
        <dbReference type="ARBA" id="ARBA00022695"/>
    </source>
</evidence>
<evidence type="ECO:0000256" key="13">
    <source>
        <dbReference type="ARBA" id="ARBA00023172"/>
    </source>
</evidence>
<dbReference type="InterPro" id="IPR039537">
    <property type="entry name" value="Retrotran_Ty1/copia-like"/>
</dbReference>
<feature type="domain" description="Integrase catalytic" evidence="17">
    <location>
        <begin position="1"/>
        <end position="157"/>
    </location>
</feature>
<name>A0A084BA31_STACB</name>
<evidence type="ECO:0000256" key="15">
    <source>
        <dbReference type="ARBA" id="ARBA00049244"/>
    </source>
</evidence>
<reference evidence="18 19" key="1">
    <citation type="journal article" date="2014" name="BMC Genomics">
        <title>Comparative genome sequencing reveals chemotype-specific gene clusters in the toxigenic black mold Stachybotrys.</title>
        <authorList>
            <person name="Semeiks J."/>
            <person name="Borek D."/>
            <person name="Otwinowski Z."/>
            <person name="Grishin N.V."/>
        </authorList>
    </citation>
    <scope>NUCLEOTIDE SEQUENCE [LARGE SCALE GENOMIC DNA]</scope>
    <source>
        <strain evidence="19">CBS 109288 / IBT 7711</strain>
    </source>
</reference>
<evidence type="ECO:0000256" key="3">
    <source>
        <dbReference type="ARBA" id="ARBA00022722"/>
    </source>
</evidence>